<dbReference type="EC" id="2.7.1.40" evidence="4 13"/>
<dbReference type="KEGG" id="thyd:TTHT_1004"/>
<dbReference type="SUPFAM" id="SSF50800">
    <property type="entry name" value="PK beta-barrel domain-like"/>
    <property type="match status" value="1"/>
</dbReference>
<feature type="domain" description="Pyruvate kinase barrel" evidence="15">
    <location>
        <begin position="6"/>
        <end position="322"/>
    </location>
</feature>
<comment type="cofactor">
    <cofactor evidence="1">
        <name>K(+)</name>
        <dbReference type="ChEBI" id="CHEBI:29103"/>
    </cofactor>
</comment>
<evidence type="ECO:0000256" key="11">
    <source>
        <dbReference type="ARBA" id="ARBA00023152"/>
    </source>
</evidence>
<dbReference type="InterPro" id="IPR015806">
    <property type="entry name" value="Pyrv_Knase_insert_dom_sf"/>
</dbReference>
<evidence type="ECO:0000256" key="3">
    <source>
        <dbReference type="ARBA" id="ARBA00008663"/>
    </source>
</evidence>
<dbReference type="NCBIfam" id="NF004978">
    <property type="entry name" value="PRK06354.1"/>
    <property type="match status" value="1"/>
</dbReference>
<keyword evidence="11 14" id="KW-0324">Glycolysis</keyword>
<comment type="similarity">
    <text evidence="3 14">Belongs to the pyruvate kinase family.</text>
</comment>
<evidence type="ECO:0000256" key="9">
    <source>
        <dbReference type="ARBA" id="ARBA00022840"/>
    </source>
</evidence>
<keyword evidence="7" id="KW-0547">Nucleotide-binding</keyword>
<evidence type="ECO:0000313" key="17">
    <source>
        <dbReference type="EMBL" id="BBB32546.1"/>
    </source>
</evidence>
<evidence type="ECO:0000259" key="16">
    <source>
        <dbReference type="Pfam" id="PF02887"/>
    </source>
</evidence>
<dbReference type="InterPro" id="IPR001697">
    <property type="entry name" value="Pyr_Knase"/>
</dbReference>
<dbReference type="SUPFAM" id="SSF52935">
    <property type="entry name" value="PK C-terminal domain-like"/>
    <property type="match status" value="1"/>
</dbReference>
<dbReference type="GO" id="GO:0016301">
    <property type="term" value="F:kinase activity"/>
    <property type="evidence" value="ECO:0007669"/>
    <property type="project" value="UniProtKB-KW"/>
</dbReference>
<dbReference type="NCBIfam" id="NF004491">
    <property type="entry name" value="PRK05826.1"/>
    <property type="match status" value="1"/>
</dbReference>
<keyword evidence="18" id="KW-1185">Reference proteome</keyword>
<name>A0A7R6PQL2_9BACT</name>
<gene>
    <name evidence="17" type="primary">pyk</name>
    <name evidence="17" type="ORF">TTHT_1004</name>
</gene>
<evidence type="ECO:0000256" key="5">
    <source>
        <dbReference type="ARBA" id="ARBA00022679"/>
    </source>
</evidence>
<dbReference type="RefSeq" id="WP_201328899.1">
    <property type="nucleotide sequence ID" value="NZ_AP017470.1"/>
</dbReference>
<dbReference type="InterPro" id="IPR015793">
    <property type="entry name" value="Pyrv_Knase_brl"/>
</dbReference>
<evidence type="ECO:0000313" key="18">
    <source>
        <dbReference type="Proteomes" id="UP000595564"/>
    </source>
</evidence>
<evidence type="ECO:0000256" key="1">
    <source>
        <dbReference type="ARBA" id="ARBA00001958"/>
    </source>
</evidence>
<dbReference type="PANTHER" id="PTHR11817">
    <property type="entry name" value="PYRUVATE KINASE"/>
    <property type="match status" value="1"/>
</dbReference>
<dbReference type="InterPro" id="IPR011037">
    <property type="entry name" value="Pyrv_Knase-like_insert_dom_sf"/>
</dbReference>
<keyword evidence="6" id="KW-0479">Metal-binding</keyword>
<comment type="pathway">
    <text evidence="2 14">Carbohydrate degradation; glycolysis; pyruvate from D-glyceraldehyde 3-phosphate: step 5/5.</text>
</comment>
<dbReference type="AlphaFoldDB" id="A0A7R6PQL2"/>
<dbReference type="Proteomes" id="UP000595564">
    <property type="component" value="Chromosome"/>
</dbReference>
<keyword evidence="8 14" id="KW-0418">Kinase</keyword>
<evidence type="ECO:0000256" key="13">
    <source>
        <dbReference type="NCBIfam" id="TIGR01064"/>
    </source>
</evidence>
<feature type="domain" description="Pyruvate kinase C-terminal" evidence="16">
    <location>
        <begin position="356"/>
        <end position="468"/>
    </location>
</feature>
<evidence type="ECO:0000256" key="14">
    <source>
        <dbReference type="RuleBase" id="RU000504"/>
    </source>
</evidence>
<dbReference type="InterPro" id="IPR015795">
    <property type="entry name" value="Pyrv_Knase_C"/>
</dbReference>
<evidence type="ECO:0000259" key="15">
    <source>
        <dbReference type="Pfam" id="PF00224"/>
    </source>
</evidence>
<sequence>MNKALTKIVCTIGPASGDKETLLKLFEAGMAVARLNFSHGTKEQHLEFIKNIREVEKTTAGFIGILGDLQGPKIRIGELKEKEYQLKAGETLKITVKPIVGTKEIVSTTYKHLIKDVSEGDLILIDDGNLRLKVIEKEEDTVTCKVLNNAVLKPHKGINIPGVELSTPSITEKDIEFIEFAKENNLDFLAVSFVRKPEDILIVKQHLKGAPIKVIAKIERPEALKCIEEIIEVSDGVMVARGDLGIEIPLERVPFEQKRIISIANRKNKFVITATQMLESMIEHPTPTRAEVTDIANAILDGTDAIMLSGETSTGKYPVLAVETMERIAKAAEKHLKPVTLNKIMQERLKERSDFAISFSAAAISHLLDVKYIVAFTKSGHTALLISKQKPATRIITFTTERHIARQCVAYRGVIPVLCEEINSIDDIFQFLNPYLKNTGFASSGDKIVLTMGIPFGKPGTTNLLHVMTVE</sequence>
<evidence type="ECO:0000256" key="10">
    <source>
        <dbReference type="ARBA" id="ARBA00022842"/>
    </source>
</evidence>
<keyword evidence="5 14" id="KW-0808">Transferase</keyword>
<dbReference type="InterPro" id="IPR040442">
    <property type="entry name" value="Pyrv_kinase-like_dom_sf"/>
</dbReference>
<evidence type="ECO:0000256" key="7">
    <source>
        <dbReference type="ARBA" id="ARBA00022741"/>
    </source>
</evidence>
<evidence type="ECO:0000256" key="6">
    <source>
        <dbReference type="ARBA" id="ARBA00022723"/>
    </source>
</evidence>
<dbReference type="GO" id="GO:0000287">
    <property type="term" value="F:magnesium ion binding"/>
    <property type="evidence" value="ECO:0007669"/>
    <property type="project" value="UniProtKB-UniRule"/>
</dbReference>
<dbReference type="SUPFAM" id="SSF51621">
    <property type="entry name" value="Phosphoenolpyruvate/pyruvate domain"/>
    <property type="match status" value="1"/>
</dbReference>
<dbReference type="Pfam" id="PF02887">
    <property type="entry name" value="PK_C"/>
    <property type="match status" value="1"/>
</dbReference>
<dbReference type="GO" id="GO:0030955">
    <property type="term" value="F:potassium ion binding"/>
    <property type="evidence" value="ECO:0007669"/>
    <property type="project" value="UniProtKB-UniRule"/>
</dbReference>
<organism evidence="17 18">
    <name type="scientific">Thermotomaculum hydrothermale</name>
    <dbReference type="NCBI Taxonomy" id="981385"/>
    <lineage>
        <taxon>Bacteria</taxon>
        <taxon>Pseudomonadati</taxon>
        <taxon>Acidobacteriota</taxon>
        <taxon>Holophagae</taxon>
        <taxon>Thermotomaculales</taxon>
        <taxon>Thermotomaculaceae</taxon>
        <taxon>Thermotomaculum</taxon>
    </lineage>
</organism>
<evidence type="ECO:0000256" key="4">
    <source>
        <dbReference type="ARBA" id="ARBA00012142"/>
    </source>
</evidence>
<dbReference type="Gene3D" id="3.40.1380.20">
    <property type="entry name" value="Pyruvate kinase, C-terminal domain"/>
    <property type="match status" value="1"/>
</dbReference>
<dbReference type="InterPro" id="IPR015813">
    <property type="entry name" value="Pyrv/PenolPyrv_kinase-like_dom"/>
</dbReference>
<dbReference type="EMBL" id="AP017470">
    <property type="protein sequence ID" value="BBB32546.1"/>
    <property type="molecule type" value="Genomic_DNA"/>
</dbReference>
<reference evidence="17 18" key="1">
    <citation type="journal article" date="2012" name="Extremophiles">
        <title>Thermotomaculum hydrothermale gen. nov., sp. nov., a novel heterotrophic thermophile within the phylum Acidobacteria from a deep-sea hydrothermal vent chimney in the Southern Okinawa Trough.</title>
        <authorList>
            <person name="Izumi H."/>
            <person name="Nunoura T."/>
            <person name="Miyazaki M."/>
            <person name="Mino S."/>
            <person name="Toki T."/>
            <person name="Takai K."/>
            <person name="Sako Y."/>
            <person name="Sawabe T."/>
            <person name="Nakagawa S."/>
        </authorList>
    </citation>
    <scope>NUCLEOTIDE SEQUENCE [LARGE SCALE GENOMIC DNA]</scope>
    <source>
        <strain evidence="17 18">AC55</strain>
    </source>
</reference>
<keyword evidence="12 17" id="KW-0670">Pyruvate</keyword>
<protein>
    <recommendedName>
        <fullName evidence="4 13">Pyruvate kinase</fullName>
        <ecNumber evidence="4 13">2.7.1.40</ecNumber>
    </recommendedName>
</protein>
<dbReference type="Gene3D" id="3.20.20.60">
    <property type="entry name" value="Phosphoenolpyruvate-binding domains"/>
    <property type="match status" value="1"/>
</dbReference>
<accession>A0A7R6PQL2</accession>
<proteinExistence type="inferred from homology"/>
<dbReference type="InterPro" id="IPR036918">
    <property type="entry name" value="Pyrv_Knase_C_sf"/>
</dbReference>
<dbReference type="PROSITE" id="PS00110">
    <property type="entry name" value="PYRUVATE_KINASE"/>
    <property type="match status" value="1"/>
</dbReference>
<dbReference type="InterPro" id="IPR018209">
    <property type="entry name" value="Pyrv_Knase_AS"/>
</dbReference>
<dbReference type="Gene3D" id="2.40.33.10">
    <property type="entry name" value="PK beta-barrel domain-like"/>
    <property type="match status" value="1"/>
</dbReference>
<dbReference type="FunFam" id="2.40.33.10:FF:000001">
    <property type="entry name" value="Pyruvate kinase"/>
    <property type="match status" value="1"/>
</dbReference>
<keyword evidence="10 14" id="KW-0460">Magnesium</keyword>
<evidence type="ECO:0000256" key="8">
    <source>
        <dbReference type="ARBA" id="ARBA00022777"/>
    </source>
</evidence>
<evidence type="ECO:0000256" key="12">
    <source>
        <dbReference type="ARBA" id="ARBA00023317"/>
    </source>
</evidence>
<dbReference type="GO" id="GO:0004743">
    <property type="term" value="F:pyruvate kinase activity"/>
    <property type="evidence" value="ECO:0007669"/>
    <property type="project" value="UniProtKB-UniRule"/>
</dbReference>
<dbReference type="UniPathway" id="UPA00109">
    <property type="reaction ID" value="UER00188"/>
</dbReference>
<dbReference type="NCBIfam" id="TIGR01064">
    <property type="entry name" value="pyruv_kin"/>
    <property type="match status" value="1"/>
</dbReference>
<keyword evidence="9" id="KW-0067">ATP-binding</keyword>
<dbReference type="GO" id="GO:0005524">
    <property type="term" value="F:ATP binding"/>
    <property type="evidence" value="ECO:0007669"/>
    <property type="project" value="UniProtKB-KW"/>
</dbReference>
<comment type="catalytic activity">
    <reaction evidence="14">
        <text>pyruvate + ATP = phosphoenolpyruvate + ADP + H(+)</text>
        <dbReference type="Rhea" id="RHEA:18157"/>
        <dbReference type="ChEBI" id="CHEBI:15361"/>
        <dbReference type="ChEBI" id="CHEBI:15378"/>
        <dbReference type="ChEBI" id="CHEBI:30616"/>
        <dbReference type="ChEBI" id="CHEBI:58702"/>
        <dbReference type="ChEBI" id="CHEBI:456216"/>
        <dbReference type="EC" id="2.7.1.40"/>
    </reaction>
</comment>
<dbReference type="Pfam" id="PF00224">
    <property type="entry name" value="PK"/>
    <property type="match status" value="1"/>
</dbReference>
<dbReference type="PRINTS" id="PR01050">
    <property type="entry name" value="PYRUVTKNASE"/>
</dbReference>
<evidence type="ECO:0000256" key="2">
    <source>
        <dbReference type="ARBA" id="ARBA00004997"/>
    </source>
</evidence>